<sequence length="270" mass="30163">MSWLREPLLHFVVLGMALLALDRALAGGAAEDTRERSIVVDEGVRAELADAWEHAHGAPPSQAELEALVARWIDDEILYREALERGLDRDDPQVRSRLASSMGYVLDAQALASEPTEDELRAHFAAHREQWAHEARIDFTQVFVSSEHEDARARAEALLAQVIAGASPSGLGDTFSGGRRYRGRTIAQLEEIFGAELARGVESMEQGAWALLPSRFGWHVVRVDARSAASEADFEAAREDVLHDLREQRTIEARARELARLRERWDVVVR</sequence>
<dbReference type="KEGG" id="samy:DB32_006092"/>
<name>A0A0F6W6S1_9BACT</name>
<evidence type="ECO:0000313" key="3">
    <source>
        <dbReference type="Proteomes" id="UP000034883"/>
    </source>
</evidence>
<dbReference type="AlphaFoldDB" id="A0A0F6W6S1"/>
<accession>A0A0F6W6S1</accession>
<keyword evidence="3" id="KW-1185">Reference proteome</keyword>
<dbReference type="InterPro" id="IPR050245">
    <property type="entry name" value="PrsA_foldase"/>
</dbReference>
<dbReference type="GO" id="GO:0003755">
    <property type="term" value="F:peptidyl-prolyl cis-trans isomerase activity"/>
    <property type="evidence" value="ECO:0007669"/>
    <property type="project" value="InterPro"/>
</dbReference>
<dbReference type="STRING" id="927083.DB32_006092"/>
<dbReference type="OrthoDB" id="196786at2"/>
<dbReference type="InterPro" id="IPR000297">
    <property type="entry name" value="PPIase_PpiC"/>
</dbReference>
<dbReference type="InterPro" id="IPR046357">
    <property type="entry name" value="PPIase_dom_sf"/>
</dbReference>
<evidence type="ECO:0000259" key="1">
    <source>
        <dbReference type="Pfam" id="PF13145"/>
    </source>
</evidence>
<feature type="domain" description="PpiC" evidence="1">
    <location>
        <begin position="115"/>
        <end position="239"/>
    </location>
</feature>
<gene>
    <name evidence="2" type="ORF">DB32_006092</name>
</gene>
<dbReference type="Pfam" id="PF13145">
    <property type="entry name" value="Rotamase_2"/>
    <property type="match status" value="1"/>
</dbReference>
<organism evidence="2 3">
    <name type="scientific">Sandaracinus amylolyticus</name>
    <dbReference type="NCBI Taxonomy" id="927083"/>
    <lineage>
        <taxon>Bacteria</taxon>
        <taxon>Pseudomonadati</taxon>
        <taxon>Myxococcota</taxon>
        <taxon>Polyangia</taxon>
        <taxon>Polyangiales</taxon>
        <taxon>Sandaracinaceae</taxon>
        <taxon>Sandaracinus</taxon>
    </lineage>
</organism>
<dbReference type="EMBL" id="CP011125">
    <property type="protein sequence ID" value="AKF08943.1"/>
    <property type="molecule type" value="Genomic_DNA"/>
</dbReference>
<protein>
    <recommendedName>
        <fullName evidence="1">PpiC domain-containing protein</fullName>
    </recommendedName>
</protein>
<dbReference type="Proteomes" id="UP000034883">
    <property type="component" value="Chromosome"/>
</dbReference>
<dbReference type="RefSeq" id="WP_053236036.1">
    <property type="nucleotide sequence ID" value="NZ_CP011125.1"/>
</dbReference>
<dbReference type="Gene3D" id="3.10.50.40">
    <property type="match status" value="1"/>
</dbReference>
<reference evidence="2 3" key="1">
    <citation type="submission" date="2015-03" db="EMBL/GenBank/DDBJ databases">
        <title>Genome assembly of Sandaracinus amylolyticus DSM 53668.</title>
        <authorList>
            <person name="Sharma G."/>
            <person name="Subramanian S."/>
        </authorList>
    </citation>
    <scope>NUCLEOTIDE SEQUENCE [LARGE SCALE GENOMIC DNA]</scope>
    <source>
        <strain evidence="2 3">DSM 53668</strain>
    </source>
</reference>
<evidence type="ECO:0000313" key="2">
    <source>
        <dbReference type="EMBL" id="AKF08943.1"/>
    </source>
</evidence>
<dbReference type="PANTHER" id="PTHR47245:SF2">
    <property type="entry name" value="PEPTIDYL-PROLYL CIS-TRANS ISOMERASE HP_0175-RELATED"/>
    <property type="match status" value="1"/>
</dbReference>
<proteinExistence type="predicted"/>
<dbReference type="PANTHER" id="PTHR47245">
    <property type="entry name" value="PEPTIDYLPROLYL ISOMERASE"/>
    <property type="match status" value="1"/>
</dbReference>